<dbReference type="PANTHER" id="PTHR47965:SF68">
    <property type="entry name" value="BASIC 7S GLOBULIN-LIKE"/>
    <property type="match status" value="1"/>
</dbReference>
<dbReference type="GO" id="GO:0006508">
    <property type="term" value="P:proteolysis"/>
    <property type="evidence" value="ECO:0007669"/>
    <property type="project" value="InterPro"/>
</dbReference>
<evidence type="ECO:0000259" key="7">
    <source>
        <dbReference type="PROSITE" id="PS51767"/>
    </source>
</evidence>
<dbReference type="FunFam" id="2.40.70.10:FF:000041">
    <property type="entry name" value="Basic 7S globulin"/>
    <property type="match status" value="2"/>
</dbReference>
<evidence type="ECO:0000313" key="8">
    <source>
        <dbReference type="EMBL" id="SPD13350.1"/>
    </source>
</evidence>
<dbReference type="Pfam" id="PF14541">
    <property type="entry name" value="TAXi_C"/>
    <property type="match status" value="2"/>
</dbReference>
<sequence length="1543" mass="171980">MNLVVDDELQALLFLSSLPDSWETLVVSLSNSTPNGVLQLAMVKDSLFNKETRRKDIGKDDAQTLVIENKGRSKGRNSKGHSKSRSQSQTKGKFKYFYCDKESHIKRNCKAWKNKQKEETNQKKADDHNTTAVSLDEDVVVLSIGEDECCHVANPYDEWVIDSAASYHVTPRREFFTSYKTGNLGRVKMGNKSYADIVGIGDICVKTNTGYTLKLKDQRHIPDIRLNLISSMALDMRRQFLSTPQHNGVAKRINRTIVEKVRCMLRMAKLPKSFWAEVVQTACYLINRSPSVPLDFDIPERVWTGEDASYAHLKVFGCKTFAHVPKEQRLKLDDKAIHCIFVGYGDAEFCYKLWDPKKKKMIRSRDVVFHENENIKDFEKFEKSKSTVEGVSDLTPTSSSLDIATDIEEVQVENYGDEPARRVLSRGSSPFHQRWKNLRLGGLPGSVVHQLDTPLLSKKELRNKWVFKLKKDGEKLVKYKARLVVKGFNQKQGIDFDEIFSSVVKMSSIRVILGLTASLDLELEQMDVKTAFFHGDLEEEIYMIQPKGFEAKGKEHKVCRLKKSLYALKQASRQWYKTFDLFMVGQGYTKIDADHCVYVRQFPNGKFIILLLYVDDMLIVGQDANMVGSLKKELFKSFDMKDLGPARQILGMQILHDRKAKKLWLSQEKYVEWVLERFNMKHAKPVSIPLGGHFKLSNKSCPSSNKEKENMASIPYSSAVGSLMYAMVCIWPDIARAVGVVSRFMVNPGKEHWEAVKWIFRYLRGSSKSCLSFGSFKPVLEGYKDVNMAVIDLGAQFLWFNCDDGYNSSSYNPVRCGSSKCKIAKGTGCLGCSGAPRPGCTNNTCALFAYNPFNDSLATAGLGEDVIDVYETDGRSVLLQINVPSFPFACADSDHLNGLAKGTKGILGLGRTQIALPMQLASKFKLKPKFALCVPSSTERGFGDIFIGGGPYYMLPYPKDASELLITTPLIINPVSTAPIYSEGDPSDEYFIGVNSIKIGGKVVKFKTSLLSIDKKGFGGTKISTINPYTTLHTSIYKAVVKDFVNKAASRKITRVASVAPFGACFSSKTIASTESGPGVPTIDLVLQNKSVYWRIYGANSMVKVKENVVCLGFVDGGSRPRTSIVIGGHQLEDNLLEFDLTSSKLGFSSSLLLRNTSLFSLQDFLKLYLRFPSMASLSHFLLLCFSSFLYLTHISQAHCSQLPNSLLLPITKDVTTLQYVTKIRHGTPLIPIKLVVDLGGPFIWTDCASRYISSSSRPIPTRSIKCSRAKSHDVGSKSSFLSTTQTCELFPQNRITRMTTRGELVEDIIAVQSTAAGAITTVHDFFFSCGPTSLLHGLVGGAKGMLGLGRTRNFTAITNFHGPRNSPEIHNLPIIIRWHHAIITRMGRELEGSKLSTIVPYTTMQSTIYDTIIRAYVKAASSMNMTRVAPVSPFGLCFNSKGIDGTDLGSKVPIIDLVLQSETVMWRIFGRNSMVRISNEVMCLGFLDGGLNPKTSIVLGGYQLEDMLLQFDVGTSMLGFSQSLLMRQTSCSNFKLDSWAGE</sequence>
<dbReference type="Pfam" id="PF07727">
    <property type="entry name" value="RVT_2"/>
    <property type="match status" value="1"/>
</dbReference>
<keyword evidence="3" id="KW-0964">Secreted</keyword>
<dbReference type="Pfam" id="PF22936">
    <property type="entry name" value="Pol_BBD"/>
    <property type="match status" value="1"/>
</dbReference>
<dbReference type="InterPro" id="IPR021109">
    <property type="entry name" value="Peptidase_aspartic_dom_sf"/>
</dbReference>
<reference evidence="8" key="1">
    <citation type="submission" date="2018-02" db="EMBL/GenBank/DDBJ databases">
        <authorList>
            <person name="Cohen D.B."/>
            <person name="Kent A.D."/>
        </authorList>
    </citation>
    <scope>NUCLEOTIDE SEQUENCE</scope>
</reference>
<dbReference type="Pfam" id="PF25597">
    <property type="entry name" value="SH3_retrovirus"/>
    <property type="match status" value="1"/>
</dbReference>
<dbReference type="InterPro" id="IPR036397">
    <property type="entry name" value="RNaseH_sf"/>
</dbReference>
<dbReference type="Gene3D" id="3.30.420.10">
    <property type="entry name" value="Ribonuclease H-like superfamily/Ribonuclease H"/>
    <property type="match status" value="1"/>
</dbReference>
<dbReference type="InterPro" id="IPR033868">
    <property type="entry name" value="Xylanase_inhibitor_I-like"/>
</dbReference>
<feature type="compositionally biased region" description="Basic residues" evidence="6">
    <location>
        <begin position="72"/>
        <end position="84"/>
    </location>
</feature>
<name>A0A2N9HNS7_FAGSY</name>
<dbReference type="GO" id="GO:0005576">
    <property type="term" value="C:extracellular region"/>
    <property type="evidence" value="ECO:0007669"/>
    <property type="project" value="UniProtKB-SubCell"/>
</dbReference>
<dbReference type="PANTHER" id="PTHR47965">
    <property type="entry name" value="ASPARTYL PROTEASE-RELATED"/>
    <property type="match status" value="1"/>
</dbReference>
<dbReference type="SUPFAM" id="SSF56672">
    <property type="entry name" value="DNA/RNA polymerases"/>
    <property type="match status" value="1"/>
</dbReference>
<protein>
    <recommendedName>
        <fullName evidence="7">Peptidase A1 domain-containing protein</fullName>
    </recommendedName>
</protein>
<dbReference type="PROSITE" id="PS51767">
    <property type="entry name" value="PEPTIDASE_A1"/>
    <property type="match status" value="1"/>
</dbReference>
<organism evidence="8">
    <name type="scientific">Fagus sylvatica</name>
    <name type="common">Beechnut</name>
    <dbReference type="NCBI Taxonomy" id="28930"/>
    <lineage>
        <taxon>Eukaryota</taxon>
        <taxon>Viridiplantae</taxon>
        <taxon>Streptophyta</taxon>
        <taxon>Embryophyta</taxon>
        <taxon>Tracheophyta</taxon>
        <taxon>Spermatophyta</taxon>
        <taxon>Magnoliopsida</taxon>
        <taxon>eudicotyledons</taxon>
        <taxon>Gunneridae</taxon>
        <taxon>Pentapetalae</taxon>
        <taxon>rosids</taxon>
        <taxon>fabids</taxon>
        <taxon>Fagales</taxon>
        <taxon>Fagaceae</taxon>
        <taxon>Fagus</taxon>
    </lineage>
</organism>
<dbReference type="GO" id="GO:0004190">
    <property type="term" value="F:aspartic-type endopeptidase activity"/>
    <property type="evidence" value="ECO:0007669"/>
    <property type="project" value="UniProtKB-KW"/>
</dbReference>
<dbReference type="EMBL" id="OIVN01003757">
    <property type="protein sequence ID" value="SPD13350.1"/>
    <property type="molecule type" value="Genomic_DNA"/>
</dbReference>
<keyword evidence="5" id="KW-0378">Hydrolase</keyword>
<keyword evidence="5" id="KW-0064">Aspartyl protease</keyword>
<evidence type="ECO:0000256" key="1">
    <source>
        <dbReference type="ARBA" id="ARBA00004239"/>
    </source>
</evidence>
<dbReference type="InterPro" id="IPR001461">
    <property type="entry name" value="Aspartic_peptidase_A1"/>
</dbReference>
<evidence type="ECO:0000256" key="5">
    <source>
        <dbReference type="ARBA" id="ARBA00022750"/>
    </source>
</evidence>
<evidence type="ECO:0000256" key="3">
    <source>
        <dbReference type="ARBA" id="ARBA00022525"/>
    </source>
</evidence>
<dbReference type="InterPro" id="IPR033121">
    <property type="entry name" value="PEPTIDASE_A1"/>
</dbReference>
<dbReference type="SUPFAM" id="SSF50630">
    <property type="entry name" value="Acid proteases"/>
    <property type="match status" value="2"/>
</dbReference>
<evidence type="ECO:0000256" key="4">
    <source>
        <dbReference type="ARBA" id="ARBA00022729"/>
    </source>
</evidence>
<accession>A0A2N9HNS7</accession>
<evidence type="ECO:0000256" key="6">
    <source>
        <dbReference type="SAM" id="MobiDB-lite"/>
    </source>
</evidence>
<proteinExistence type="inferred from homology"/>
<dbReference type="InterPro" id="IPR043502">
    <property type="entry name" value="DNA/RNA_pol_sf"/>
</dbReference>
<dbReference type="InterPro" id="IPR013103">
    <property type="entry name" value="RVT_2"/>
</dbReference>
<dbReference type="GO" id="GO:0003676">
    <property type="term" value="F:nucleic acid binding"/>
    <property type="evidence" value="ECO:0007669"/>
    <property type="project" value="InterPro"/>
</dbReference>
<keyword evidence="5" id="KW-0645">Protease</keyword>
<evidence type="ECO:0000256" key="2">
    <source>
        <dbReference type="ARBA" id="ARBA00007447"/>
    </source>
</evidence>
<dbReference type="InterPro" id="IPR032799">
    <property type="entry name" value="TAXi_C"/>
</dbReference>
<dbReference type="Gene3D" id="2.40.70.10">
    <property type="entry name" value="Acid Proteases"/>
    <property type="match status" value="4"/>
</dbReference>
<dbReference type="InterPro" id="IPR054722">
    <property type="entry name" value="PolX-like_BBD"/>
</dbReference>
<dbReference type="Pfam" id="PF14543">
    <property type="entry name" value="TAXi_N"/>
    <property type="match status" value="2"/>
</dbReference>
<feature type="region of interest" description="Disordered" evidence="6">
    <location>
        <begin position="59"/>
        <end position="89"/>
    </location>
</feature>
<keyword evidence="4" id="KW-0732">Signal</keyword>
<feature type="domain" description="Peptidase A1" evidence="7">
    <location>
        <begin position="775"/>
        <end position="1149"/>
    </location>
</feature>
<dbReference type="InterPro" id="IPR032861">
    <property type="entry name" value="TAXi_N"/>
</dbReference>
<comment type="subcellular location">
    <subcellularLocation>
        <location evidence="1">Secreted</location>
        <location evidence="1">Extracellular space</location>
    </subcellularLocation>
</comment>
<gene>
    <name evidence="8" type="ORF">FSB_LOCUS41232</name>
</gene>
<dbReference type="InterPro" id="IPR012337">
    <property type="entry name" value="RNaseH-like_sf"/>
</dbReference>
<comment type="similarity">
    <text evidence="2">Belongs to the peptidase A1 family.</text>
</comment>
<dbReference type="SUPFAM" id="SSF53098">
    <property type="entry name" value="Ribonuclease H-like"/>
    <property type="match status" value="1"/>
</dbReference>
<dbReference type="CDD" id="cd05489">
    <property type="entry name" value="xylanase_inhibitor_I_like"/>
    <property type="match status" value="1"/>
</dbReference>
<dbReference type="InterPro" id="IPR057670">
    <property type="entry name" value="SH3_retrovirus"/>
</dbReference>